<dbReference type="InterPro" id="IPR011659">
    <property type="entry name" value="WD40"/>
</dbReference>
<feature type="repeat" description="TPR" evidence="1">
    <location>
        <begin position="105"/>
        <end position="138"/>
    </location>
</feature>
<evidence type="ECO:0000313" key="4">
    <source>
        <dbReference type="Proteomes" id="UP000249248"/>
    </source>
</evidence>
<dbReference type="Pfam" id="PF13432">
    <property type="entry name" value="TPR_16"/>
    <property type="match status" value="1"/>
</dbReference>
<dbReference type="InterPro" id="IPR019734">
    <property type="entry name" value="TPR_rpt"/>
</dbReference>
<comment type="caution">
    <text evidence="3">The sequence shown here is derived from an EMBL/GenBank/DDBJ whole genome shotgun (WGS) entry which is preliminary data.</text>
</comment>
<dbReference type="AlphaFoldDB" id="A0A2W1N314"/>
<dbReference type="Gene3D" id="2.120.10.30">
    <property type="entry name" value="TolB, C-terminal domain"/>
    <property type="match status" value="1"/>
</dbReference>
<dbReference type="SUPFAM" id="SSF48452">
    <property type="entry name" value="TPR-like"/>
    <property type="match status" value="1"/>
</dbReference>
<keyword evidence="4" id="KW-1185">Reference proteome</keyword>
<dbReference type="PROSITE" id="PS50005">
    <property type="entry name" value="TPR"/>
    <property type="match status" value="1"/>
</dbReference>
<reference evidence="3 4" key="1">
    <citation type="submission" date="2018-06" db="EMBL/GenBank/DDBJ databases">
        <title>The draft genome sequence of Crocinitomix sp. SM1701.</title>
        <authorList>
            <person name="Zhang X."/>
        </authorList>
    </citation>
    <scope>NUCLEOTIDE SEQUENCE [LARGE SCALE GENOMIC DNA]</scope>
    <source>
        <strain evidence="3 4">SM1701</strain>
    </source>
</reference>
<keyword evidence="2" id="KW-0732">Signal</keyword>
<dbReference type="Pfam" id="PF07676">
    <property type="entry name" value="PD40"/>
    <property type="match status" value="3"/>
</dbReference>
<evidence type="ECO:0000256" key="1">
    <source>
        <dbReference type="PROSITE-ProRule" id="PRU00339"/>
    </source>
</evidence>
<feature type="signal peptide" evidence="2">
    <location>
        <begin position="1"/>
        <end position="18"/>
    </location>
</feature>
<dbReference type="Proteomes" id="UP000249248">
    <property type="component" value="Unassembled WGS sequence"/>
</dbReference>
<dbReference type="SMART" id="SM00028">
    <property type="entry name" value="TPR"/>
    <property type="match status" value="3"/>
</dbReference>
<gene>
    <name evidence="3" type="ORF">DNU06_00060</name>
</gene>
<dbReference type="EMBL" id="QKSB01000001">
    <property type="protein sequence ID" value="PZE18264.1"/>
    <property type="molecule type" value="Genomic_DNA"/>
</dbReference>
<dbReference type="InterPro" id="IPR011042">
    <property type="entry name" value="6-blade_b-propeller_TolB-like"/>
</dbReference>
<dbReference type="InterPro" id="IPR011990">
    <property type="entry name" value="TPR-like_helical_dom_sf"/>
</dbReference>
<sequence>MKHTLFLLFLSLSSLVYAFESTPPDSTLSILKKAEIKILISDGRTFYNEDRYRLGLLKFREALSINKNHANANYWVAESHLALGNYGTALKYAKIAESNDPNANKDLQYVIGQSNHRLGNFDAAIKAYEMSLLTMPKSRIKGLLVDKKISECKRGLEMIKTPLDVTIKPLGATVNSRHDDYAAFLSNDGQQLYYSSRKAQNTGGGKSAGDSKYFSDILISDWDATSKDWTTGKNLDPRIVKLNSQGFDDMAGFSADGAVLYLTINTEGLLNEKINTQSTDIYYSTLNKEKNWASPKPFDRSLNTFYFEASPTFTEDGNTMYFISERIGGEGKADIWTSKKVADVWQKAENLGNTINTAQQETTVFVSGDNKYLFFSSEGHEGMGGYDIYVSKKVGENWSTPINIGFPINDVSDETHFVFYPKLKKAYYSKLSTDNNGGLGGRDIFEVNLTTEAIEKIFSSL</sequence>
<dbReference type="SUPFAM" id="SSF82171">
    <property type="entry name" value="DPP6 N-terminal domain-like"/>
    <property type="match status" value="1"/>
</dbReference>
<feature type="chain" id="PRO_5016005679" evidence="2">
    <location>
        <begin position="19"/>
        <end position="461"/>
    </location>
</feature>
<name>A0A2W1N314_9FLAO</name>
<evidence type="ECO:0000256" key="2">
    <source>
        <dbReference type="SAM" id="SignalP"/>
    </source>
</evidence>
<accession>A0A2W1N314</accession>
<dbReference type="OrthoDB" id="9809364at2"/>
<dbReference type="Gene3D" id="1.25.40.10">
    <property type="entry name" value="Tetratricopeptide repeat domain"/>
    <property type="match status" value="1"/>
</dbReference>
<keyword evidence="1" id="KW-0802">TPR repeat</keyword>
<organism evidence="3 4">
    <name type="scientific">Putridiphycobacter roseus</name>
    <dbReference type="NCBI Taxonomy" id="2219161"/>
    <lineage>
        <taxon>Bacteria</taxon>
        <taxon>Pseudomonadati</taxon>
        <taxon>Bacteroidota</taxon>
        <taxon>Flavobacteriia</taxon>
        <taxon>Flavobacteriales</taxon>
        <taxon>Crocinitomicaceae</taxon>
        <taxon>Putridiphycobacter</taxon>
    </lineage>
</organism>
<protein>
    <submittedName>
        <fullName evidence="3">Uncharacterized protein</fullName>
    </submittedName>
</protein>
<dbReference type="RefSeq" id="WP_111061165.1">
    <property type="nucleotide sequence ID" value="NZ_JBHUCU010000007.1"/>
</dbReference>
<evidence type="ECO:0000313" key="3">
    <source>
        <dbReference type="EMBL" id="PZE18264.1"/>
    </source>
</evidence>
<proteinExistence type="predicted"/>